<reference evidence="2" key="2">
    <citation type="submission" date="2020-09" db="EMBL/GenBank/DDBJ databases">
        <authorList>
            <person name="Sun Q."/>
            <person name="Zhou Y."/>
        </authorList>
    </citation>
    <scope>NUCLEOTIDE SEQUENCE</scope>
    <source>
        <strain evidence="2">CGMCC 4.5737</strain>
    </source>
</reference>
<sequence length="191" mass="20293">MGQQAAPGGAGRPGAARGTGGPGAPAGRIWLRWLLVGVLAFFAVFLAYLLLVAFLPRWWAMTIGDVVRQRFTTGTWLGLTLGFVFTLLPLVVLWLAIRRATTWQARGLLGLLALGLAVPNLLTLTVVLGGGSAAHAGERIMDVEAPAFRGASLAGALIAVVVFTLTELLLGSRRRTRRKLAELRAQVGDEE</sequence>
<keyword evidence="1" id="KW-1133">Transmembrane helix</keyword>
<comment type="caution">
    <text evidence="2">The sequence shown here is derived from an EMBL/GenBank/DDBJ whole genome shotgun (WGS) entry which is preliminary data.</text>
</comment>
<gene>
    <name evidence="2" type="ORF">GCM10012275_42320</name>
</gene>
<organism evidence="2 3">
    <name type="scientific">Longimycelium tulufanense</name>
    <dbReference type="NCBI Taxonomy" id="907463"/>
    <lineage>
        <taxon>Bacteria</taxon>
        <taxon>Bacillati</taxon>
        <taxon>Actinomycetota</taxon>
        <taxon>Actinomycetes</taxon>
        <taxon>Pseudonocardiales</taxon>
        <taxon>Pseudonocardiaceae</taxon>
        <taxon>Longimycelium</taxon>
    </lineage>
</organism>
<proteinExistence type="predicted"/>
<dbReference type="Proteomes" id="UP000637578">
    <property type="component" value="Unassembled WGS sequence"/>
</dbReference>
<dbReference type="RefSeq" id="WP_189060131.1">
    <property type="nucleotide sequence ID" value="NZ_BMMK01000021.1"/>
</dbReference>
<protein>
    <recommendedName>
        <fullName evidence="4">Permease</fullName>
    </recommendedName>
</protein>
<evidence type="ECO:0008006" key="4">
    <source>
        <dbReference type="Google" id="ProtNLM"/>
    </source>
</evidence>
<evidence type="ECO:0000313" key="3">
    <source>
        <dbReference type="Proteomes" id="UP000637578"/>
    </source>
</evidence>
<reference evidence="2" key="1">
    <citation type="journal article" date="2014" name="Int. J. Syst. Evol. Microbiol.">
        <title>Complete genome sequence of Corynebacterium casei LMG S-19264T (=DSM 44701T), isolated from a smear-ripened cheese.</title>
        <authorList>
            <consortium name="US DOE Joint Genome Institute (JGI-PGF)"/>
            <person name="Walter F."/>
            <person name="Albersmeier A."/>
            <person name="Kalinowski J."/>
            <person name="Ruckert C."/>
        </authorList>
    </citation>
    <scope>NUCLEOTIDE SEQUENCE</scope>
    <source>
        <strain evidence="2">CGMCC 4.5737</strain>
    </source>
</reference>
<name>A0A8J3CAY0_9PSEU</name>
<accession>A0A8J3CAY0</accession>
<keyword evidence="3" id="KW-1185">Reference proteome</keyword>
<feature type="transmembrane region" description="Helical" evidence="1">
    <location>
        <begin position="33"/>
        <end position="55"/>
    </location>
</feature>
<feature type="transmembrane region" description="Helical" evidence="1">
    <location>
        <begin position="108"/>
        <end position="130"/>
    </location>
</feature>
<dbReference type="AlphaFoldDB" id="A0A8J3CAY0"/>
<keyword evidence="1" id="KW-0472">Membrane</keyword>
<keyword evidence="1" id="KW-0812">Transmembrane</keyword>
<feature type="transmembrane region" description="Helical" evidence="1">
    <location>
        <begin position="150"/>
        <end position="170"/>
    </location>
</feature>
<dbReference type="EMBL" id="BMMK01000021">
    <property type="protein sequence ID" value="GGM67297.1"/>
    <property type="molecule type" value="Genomic_DNA"/>
</dbReference>
<evidence type="ECO:0000313" key="2">
    <source>
        <dbReference type="EMBL" id="GGM67297.1"/>
    </source>
</evidence>
<evidence type="ECO:0000256" key="1">
    <source>
        <dbReference type="SAM" id="Phobius"/>
    </source>
</evidence>
<feature type="transmembrane region" description="Helical" evidence="1">
    <location>
        <begin position="75"/>
        <end position="96"/>
    </location>
</feature>